<dbReference type="AlphaFoldDB" id="A0A0A0M7Y7"/>
<feature type="chain" id="PRO_5001966749" evidence="1">
    <location>
        <begin position="26"/>
        <end position="147"/>
    </location>
</feature>
<keyword evidence="1" id="KW-0732">Signal</keyword>
<dbReference type="InterPro" id="IPR045500">
    <property type="entry name" value="DUF6491"/>
</dbReference>
<dbReference type="RefSeq" id="WP_052106842.1">
    <property type="nucleotide sequence ID" value="NZ_AUHT01000005.1"/>
</dbReference>
<dbReference type="eggNOG" id="ENOG5033C2W">
    <property type="taxonomic scope" value="Bacteria"/>
</dbReference>
<sequence>MCTLFLRHRAFAVLAAGLLAAGATAAQDVDPEQRLARYQRAAGEPVQSFRLFGALNHWEALGQSHVVVWARPAEAYLLGLDAPCPDLAEARAIGLGDQRGRVEARSSSITAIGDVAGLPCRVQTIQPVDAEALRALDGQPSEGSGGT</sequence>
<evidence type="ECO:0000256" key="1">
    <source>
        <dbReference type="SAM" id="SignalP"/>
    </source>
</evidence>
<organism evidence="2 3">
    <name type="scientific">Lysobacter defluvii IMMIB APB-9 = DSM 18482</name>
    <dbReference type="NCBI Taxonomy" id="1385515"/>
    <lineage>
        <taxon>Bacteria</taxon>
        <taxon>Pseudomonadati</taxon>
        <taxon>Pseudomonadota</taxon>
        <taxon>Gammaproteobacteria</taxon>
        <taxon>Lysobacterales</taxon>
        <taxon>Lysobacteraceae</taxon>
        <taxon>Novilysobacter</taxon>
    </lineage>
</organism>
<name>A0A0A0M7Y7_9GAMM</name>
<protein>
    <submittedName>
        <fullName evidence="2">Uncharacterized protein</fullName>
    </submittedName>
</protein>
<evidence type="ECO:0000313" key="2">
    <source>
        <dbReference type="EMBL" id="KGO98127.1"/>
    </source>
</evidence>
<proteinExistence type="predicted"/>
<accession>A0A0A0M7Y7</accession>
<dbReference type="EMBL" id="AVBH01000127">
    <property type="protein sequence ID" value="KGO98127.1"/>
    <property type="molecule type" value="Genomic_DNA"/>
</dbReference>
<evidence type="ECO:0000313" key="3">
    <source>
        <dbReference type="Proteomes" id="UP000030003"/>
    </source>
</evidence>
<dbReference type="Pfam" id="PF20101">
    <property type="entry name" value="DUF6491"/>
    <property type="match status" value="1"/>
</dbReference>
<feature type="signal peptide" evidence="1">
    <location>
        <begin position="1"/>
        <end position="25"/>
    </location>
</feature>
<comment type="caution">
    <text evidence="2">The sequence shown here is derived from an EMBL/GenBank/DDBJ whole genome shotgun (WGS) entry which is preliminary data.</text>
</comment>
<reference evidence="2 3" key="1">
    <citation type="submission" date="2013-08" db="EMBL/GenBank/DDBJ databases">
        <title>Genomic analysis of Lysobacter defluvii.</title>
        <authorList>
            <person name="Wang Q."/>
            <person name="Wang G."/>
        </authorList>
    </citation>
    <scope>NUCLEOTIDE SEQUENCE [LARGE SCALE GENOMIC DNA]</scope>
    <source>
        <strain evidence="2 3">IMMIB APB-9</strain>
    </source>
</reference>
<gene>
    <name evidence="2" type="ORF">N791_04810</name>
</gene>
<keyword evidence="3" id="KW-1185">Reference proteome</keyword>
<dbReference type="OrthoDB" id="6047015at2"/>
<dbReference type="Proteomes" id="UP000030003">
    <property type="component" value="Unassembled WGS sequence"/>
</dbReference>